<dbReference type="GO" id="GO:0003735">
    <property type="term" value="F:structural constituent of ribosome"/>
    <property type="evidence" value="ECO:0007669"/>
    <property type="project" value="InterPro"/>
</dbReference>
<dbReference type="GO" id="GO:1990904">
    <property type="term" value="C:ribonucleoprotein complex"/>
    <property type="evidence" value="ECO:0007669"/>
    <property type="project" value="UniProtKB-KW"/>
</dbReference>
<dbReference type="EMBL" id="PCRH01000006">
    <property type="protein sequence ID" value="PIP17376.1"/>
    <property type="molecule type" value="Genomic_DNA"/>
</dbReference>
<keyword evidence="3 6" id="KW-0687">Ribonucleoprotein</keyword>
<dbReference type="PIRSF" id="PIRSF002161">
    <property type="entry name" value="Ribosomal_L5"/>
    <property type="match status" value="1"/>
</dbReference>
<evidence type="ECO:0000256" key="6">
    <source>
        <dbReference type="RuleBase" id="RU003930"/>
    </source>
</evidence>
<dbReference type="PANTHER" id="PTHR11994">
    <property type="entry name" value="60S RIBOSOMAL PROTEIN L11-RELATED"/>
    <property type="match status" value="1"/>
</dbReference>
<dbReference type="Gene3D" id="3.30.1440.10">
    <property type="match status" value="1"/>
</dbReference>
<dbReference type="Proteomes" id="UP000231480">
    <property type="component" value="Unassembled WGS sequence"/>
</dbReference>
<dbReference type="SUPFAM" id="SSF55282">
    <property type="entry name" value="RL5-like"/>
    <property type="match status" value="1"/>
</dbReference>
<dbReference type="NCBIfam" id="NF000585">
    <property type="entry name" value="PRK00010.1"/>
    <property type="match status" value="1"/>
</dbReference>
<dbReference type="AlphaFoldDB" id="A0A2G9YDR1"/>
<evidence type="ECO:0000256" key="3">
    <source>
        <dbReference type="ARBA" id="ARBA00023274"/>
    </source>
</evidence>
<feature type="domain" description="Large ribosomal subunit protein uL5 N-terminal" evidence="7">
    <location>
        <begin position="6"/>
        <end position="57"/>
    </location>
</feature>
<evidence type="ECO:0000313" key="10">
    <source>
        <dbReference type="Proteomes" id="UP000231480"/>
    </source>
</evidence>
<comment type="similarity">
    <text evidence="1 6">Belongs to the universal ribosomal protein uL5 family.</text>
</comment>
<dbReference type="InterPro" id="IPR031310">
    <property type="entry name" value="Ribosomal_uL5_N"/>
</dbReference>
<evidence type="ECO:0000313" key="9">
    <source>
        <dbReference type="EMBL" id="PIP17376.1"/>
    </source>
</evidence>
<dbReference type="GO" id="GO:0005840">
    <property type="term" value="C:ribosome"/>
    <property type="evidence" value="ECO:0007669"/>
    <property type="project" value="UniProtKB-KW"/>
</dbReference>
<evidence type="ECO:0000259" key="8">
    <source>
        <dbReference type="Pfam" id="PF00673"/>
    </source>
</evidence>
<name>A0A2G9YDR1_9BACT</name>
<dbReference type="FunFam" id="3.30.1440.10:FF:000001">
    <property type="entry name" value="50S ribosomal protein L5"/>
    <property type="match status" value="1"/>
</dbReference>
<dbReference type="GO" id="GO:0006412">
    <property type="term" value="P:translation"/>
    <property type="evidence" value="ECO:0007669"/>
    <property type="project" value="InterPro"/>
</dbReference>
<gene>
    <name evidence="9" type="ORF">COX44_00200</name>
</gene>
<sequence>MPKPSLKIEKAVINCSLSEMPADEKLREIVFNDLAIITGQKPILRTAKKAIAGFKIRQGAPIGAKITLRGKRMRNFVERLVNIALPRTRDFRGIEKKSFDGRGNLTIGIKEHTIFPEINPEDIKQVFGFEIIIVTNAKNDEQGAKLLKSLGFPIK</sequence>
<keyword evidence="2 6" id="KW-0689">Ribosomal protein</keyword>
<organism evidence="9 10">
    <name type="scientific">Candidatus Portnoybacteria bacterium CG23_combo_of_CG06-09_8_20_14_all_37_13</name>
    <dbReference type="NCBI Taxonomy" id="1974819"/>
    <lineage>
        <taxon>Bacteria</taxon>
        <taxon>Candidatus Portnoyibacteriota</taxon>
    </lineage>
</organism>
<dbReference type="InterPro" id="IPR002132">
    <property type="entry name" value="Ribosomal_uL5"/>
</dbReference>
<dbReference type="InterPro" id="IPR020930">
    <property type="entry name" value="Ribosomal_uL5_bac-type"/>
</dbReference>
<accession>A0A2G9YDR1</accession>
<feature type="domain" description="Large ribosomal subunit protein uL5 C-terminal" evidence="8">
    <location>
        <begin position="61"/>
        <end position="153"/>
    </location>
</feature>
<dbReference type="Pfam" id="PF00281">
    <property type="entry name" value="Ribosomal_L5"/>
    <property type="match status" value="1"/>
</dbReference>
<evidence type="ECO:0000256" key="1">
    <source>
        <dbReference type="ARBA" id="ARBA00008553"/>
    </source>
</evidence>
<protein>
    <recommendedName>
        <fullName evidence="4">Large ribosomal subunit protein uL5</fullName>
    </recommendedName>
    <alternativeName>
        <fullName evidence="5">50S ribosomal protein L5</fullName>
    </alternativeName>
</protein>
<evidence type="ECO:0000256" key="4">
    <source>
        <dbReference type="ARBA" id="ARBA00035245"/>
    </source>
</evidence>
<dbReference type="InterPro" id="IPR031309">
    <property type="entry name" value="Ribosomal_uL5_C"/>
</dbReference>
<proteinExistence type="inferred from homology"/>
<evidence type="ECO:0000256" key="5">
    <source>
        <dbReference type="ARBA" id="ARBA00035461"/>
    </source>
</evidence>
<dbReference type="Pfam" id="PF00673">
    <property type="entry name" value="Ribosomal_L5_C"/>
    <property type="match status" value="1"/>
</dbReference>
<reference evidence="9 10" key="1">
    <citation type="submission" date="2017-09" db="EMBL/GenBank/DDBJ databases">
        <title>Depth-based differentiation of microbial function through sediment-hosted aquifers and enrichment of novel symbionts in the deep terrestrial subsurface.</title>
        <authorList>
            <person name="Probst A.J."/>
            <person name="Ladd B."/>
            <person name="Jarett J.K."/>
            <person name="Geller-Mcgrath D.E."/>
            <person name="Sieber C.M."/>
            <person name="Emerson J.B."/>
            <person name="Anantharaman K."/>
            <person name="Thomas B.C."/>
            <person name="Malmstrom R."/>
            <person name="Stieglmeier M."/>
            <person name="Klingl A."/>
            <person name="Woyke T."/>
            <person name="Ryan C.M."/>
            <person name="Banfield J.F."/>
        </authorList>
    </citation>
    <scope>NUCLEOTIDE SEQUENCE [LARGE SCALE GENOMIC DNA]</scope>
    <source>
        <strain evidence="9">CG23_combo_of_CG06-09_8_20_14_all_37_13</strain>
    </source>
</reference>
<comment type="caution">
    <text evidence="9">The sequence shown here is derived from an EMBL/GenBank/DDBJ whole genome shotgun (WGS) entry which is preliminary data.</text>
</comment>
<dbReference type="InterPro" id="IPR022803">
    <property type="entry name" value="Ribosomal_uL5_dom_sf"/>
</dbReference>
<evidence type="ECO:0000256" key="2">
    <source>
        <dbReference type="ARBA" id="ARBA00022980"/>
    </source>
</evidence>
<evidence type="ECO:0000259" key="7">
    <source>
        <dbReference type="Pfam" id="PF00281"/>
    </source>
</evidence>